<keyword evidence="2" id="KW-1185">Reference proteome</keyword>
<sequence>MYEVIPKDDSQKDLFASVVSIYKTIHHKGCLRNHFSEENFKTKFGSSKKILQTAVNLFCDGYVDSVFYFIIELEFNRAINQNPSISDEELCELTMSKVLVQYIRKKDPDAIYTLMGYTCTANARWDIMPDLDWADKPV</sequence>
<dbReference type="KEGG" id="rher:EHE19_006465"/>
<dbReference type="AlphaFoldDB" id="A0A4U7JF01"/>
<dbReference type="EMBL" id="CP061336">
    <property type="protein sequence ID" value="QNU68081.1"/>
    <property type="molecule type" value="Genomic_DNA"/>
</dbReference>
<gene>
    <name evidence="1" type="ORF">EHE19_006465</name>
</gene>
<protein>
    <submittedName>
        <fullName evidence="1">Uncharacterized protein</fullName>
    </submittedName>
</protein>
<name>A0A4U7JF01_9FIRM</name>
<dbReference type="RefSeq" id="WP_137698484.1">
    <property type="nucleotide sequence ID" value="NZ_CP061336.1"/>
</dbReference>
<accession>A0A4U7JF01</accession>
<organism evidence="1 2">
    <name type="scientific">Ruminiclostridium herbifermentans</name>
    <dbReference type="NCBI Taxonomy" id="2488810"/>
    <lineage>
        <taxon>Bacteria</taxon>
        <taxon>Bacillati</taxon>
        <taxon>Bacillota</taxon>
        <taxon>Clostridia</taxon>
        <taxon>Eubacteriales</taxon>
        <taxon>Oscillospiraceae</taxon>
        <taxon>Ruminiclostridium</taxon>
    </lineage>
</organism>
<proteinExistence type="predicted"/>
<reference evidence="1 2" key="1">
    <citation type="submission" date="2020-09" db="EMBL/GenBank/DDBJ databases">
        <title>Characterization and genome sequencing of Ruminiclostridium sp. nov. MA18.</title>
        <authorList>
            <person name="Rettenmaier R."/>
            <person name="Kowollik M.-L."/>
            <person name="Liebl W."/>
            <person name="Zverlov V."/>
        </authorList>
    </citation>
    <scope>NUCLEOTIDE SEQUENCE [LARGE SCALE GENOMIC DNA]</scope>
    <source>
        <strain evidence="1 2">MA18</strain>
    </source>
</reference>
<evidence type="ECO:0000313" key="1">
    <source>
        <dbReference type="EMBL" id="QNU68081.1"/>
    </source>
</evidence>
<dbReference type="Proteomes" id="UP000306409">
    <property type="component" value="Chromosome"/>
</dbReference>
<dbReference type="OrthoDB" id="1739264at2"/>
<evidence type="ECO:0000313" key="2">
    <source>
        <dbReference type="Proteomes" id="UP000306409"/>
    </source>
</evidence>